<reference evidence="2" key="1">
    <citation type="submission" date="2020-11" db="EMBL/GenBank/DDBJ databases">
        <authorList>
            <consortium name="DOE Joint Genome Institute"/>
            <person name="Ahrendt S."/>
            <person name="Riley R."/>
            <person name="Andreopoulos W."/>
            <person name="Labutti K."/>
            <person name="Pangilinan J."/>
            <person name="Ruiz-Duenas F.J."/>
            <person name="Barrasa J.M."/>
            <person name="Sanchez-Garcia M."/>
            <person name="Camarero S."/>
            <person name="Miyauchi S."/>
            <person name="Serrano A."/>
            <person name="Linde D."/>
            <person name="Babiker R."/>
            <person name="Drula E."/>
            <person name="Ayuso-Fernandez I."/>
            <person name="Pacheco R."/>
            <person name="Padilla G."/>
            <person name="Ferreira P."/>
            <person name="Barriuso J."/>
            <person name="Kellner H."/>
            <person name="Castanera R."/>
            <person name="Alfaro M."/>
            <person name="Ramirez L."/>
            <person name="Pisabarro A.G."/>
            <person name="Kuo A."/>
            <person name="Tritt A."/>
            <person name="Lipzen A."/>
            <person name="He G."/>
            <person name="Yan M."/>
            <person name="Ng V."/>
            <person name="Cullen D."/>
            <person name="Martin F."/>
            <person name="Rosso M.-N."/>
            <person name="Henrissat B."/>
            <person name="Hibbett D."/>
            <person name="Martinez A.T."/>
            <person name="Grigoriev I.V."/>
        </authorList>
    </citation>
    <scope>NUCLEOTIDE SEQUENCE</scope>
    <source>
        <strain evidence="2">CIRM-BRFM 674</strain>
    </source>
</reference>
<gene>
    <name evidence="2" type="ORF">BDN70DRAFT_209410</name>
</gene>
<feature type="compositionally biased region" description="Polar residues" evidence="1">
    <location>
        <begin position="145"/>
        <end position="162"/>
    </location>
</feature>
<evidence type="ECO:0000313" key="3">
    <source>
        <dbReference type="Proteomes" id="UP000807469"/>
    </source>
</evidence>
<proteinExistence type="predicted"/>
<dbReference type="Proteomes" id="UP000807469">
    <property type="component" value="Unassembled WGS sequence"/>
</dbReference>
<evidence type="ECO:0000256" key="1">
    <source>
        <dbReference type="SAM" id="MobiDB-lite"/>
    </source>
</evidence>
<dbReference type="AlphaFoldDB" id="A0A9P6CQH6"/>
<comment type="caution">
    <text evidence="2">The sequence shown here is derived from an EMBL/GenBank/DDBJ whole genome shotgun (WGS) entry which is preliminary data.</text>
</comment>
<dbReference type="EMBL" id="MU155317">
    <property type="protein sequence ID" value="KAF9475836.1"/>
    <property type="molecule type" value="Genomic_DNA"/>
</dbReference>
<feature type="region of interest" description="Disordered" evidence="1">
    <location>
        <begin position="137"/>
        <end position="162"/>
    </location>
</feature>
<name>A0A9P6CQH6_9AGAR</name>
<protein>
    <submittedName>
        <fullName evidence="2">Uncharacterized protein</fullName>
    </submittedName>
</protein>
<evidence type="ECO:0000313" key="2">
    <source>
        <dbReference type="EMBL" id="KAF9475836.1"/>
    </source>
</evidence>
<sequence>MDNIENAEDDTRYPSSHILEIFEPTDLSLFRPAAIILAVSQRDTRYLLLKIQSYWFSVTVIGAVKAVGGNLKTYEREFFRTVVLDTVISPDDINLPNAFVSTLFHIVPPKRQMVAAERLNRDTEEMTVQASYLYDTREATKNRGEPTNNGEELLNSQHKLKH</sequence>
<keyword evidence="3" id="KW-1185">Reference proteome</keyword>
<accession>A0A9P6CQH6</accession>
<organism evidence="2 3">
    <name type="scientific">Pholiota conissans</name>
    <dbReference type="NCBI Taxonomy" id="109636"/>
    <lineage>
        <taxon>Eukaryota</taxon>
        <taxon>Fungi</taxon>
        <taxon>Dikarya</taxon>
        <taxon>Basidiomycota</taxon>
        <taxon>Agaricomycotina</taxon>
        <taxon>Agaricomycetes</taxon>
        <taxon>Agaricomycetidae</taxon>
        <taxon>Agaricales</taxon>
        <taxon>Agaricineae</taxon>
        <taxon>Strophariaceae</taxon>
        <taxon>Pholiota</taxon>
    </lineage>
</organism>